<organism evidence="4">
    <name type="scientific">Fagus sylvatica</name>
    <name type="common">Beechnut</name>
    <dbReference type="NCBI Taxonomy" id="28930"/>
    <lineage>
        <taxon>Eukaryota</taxon>
        <taxon>Viridiplantae</taxon>
        <taxon>Streptophyta</taxon>
        <taxon>Embryophyta</taxon>
        <taxon>Tracheophyta</taxon>
        <taxon>Spermatophyta</taxon>
        <taxon>Magnoliopsida</taxon>
        <taxon>eudicotyledons</taxon>
        <taxon>Gunneridae</taxon>
        <taxon>Pentapetalae</taxon>
        <taxon>rosids</taxon>
        <taxon>fabids</taxon>
        <taxon>Fagales</taxon>
        <taxon>Fagaceae</taxon>
        <taxon>Fagus</taxon>
    </lineage>
</organism>
<dbReference type="Pfam" id="PF00078">
    <property type="entry name" value="RVT_1"/>
    <property type="match status" value="1"/>
</dbReference>
<feature type="region of interest" description="Disordered" evidence="1">
    <location>
        <begin position="196"/>
        <end position="267"/>
    </location>
</feature>
<evidence type="ECO:0000313" key="4">
    <source>
        <dbReference type="EMBL" id="SPC76798.1"/>
    </source>
</evidence>
<dbReference type="Gene3D" id="3.10.10.10">
    <property type="entry name" value="HIV Type 1 Reverse Transcriptase, subunit A, domain 1"/>
    <property type="match status" value="1"/>
</dbReference>
<dbReference type="InterPro" id="IPR053134">
    <property type="entry name" value="RNA-dir_DNA_polymerase"/>
</dbReference>
<accession>A0A2N9EPR0</accession>
<keyword evidence="2" id="KW-0732">Signal</keyword>
<dbReference type="CDD" id="cd01647">
    <property type="entry name" value="RT_LTR"/>
    <property type="match status" value="1"/>
</dbReference>
<evidence type="ECO:0000256" key="1">
    <source>
        <dbReference type="SAM" id="MobiDB-lite"/>
    </source>
</evidence>
<feature type="region of interest" description="Disordered" evidence="1">
    <location>
        <begin position="451"/>
        <end position="480"/>
    </location>
</feature>
<name>A0A2N9EPR0_FAGSY</name>
<dbReference type="AlphaFoldDB" id="A0A2N9EPR0"/>
<dbReference type="EMBL" id="OIVN01000236">
    <property type="protein sequence ID" value="SPC76798.1"/>
    <property type="molecule type" value="Genomic_DNA"/>
</dbReference>
<gene>
    <name evidence="4" type="ORF">FSB_LOCUS4680</name>
</gene>
<dbReference type="InterPro" id="IPR000477">
    <property type="entry name" value="RT_dom"/>
</dbReference>
<feature type="chain" id="PRO_5014621197" description="Reverse transcriptase domain-containing protein" evidence="2">
    <location>
        <begin position="20"/>
        <end position="480"/>
    </location>
</feature>
<dbReference type="PANTHER" id="PTHR24559">
    <property type="entry name" value="TRANSPOSON TY3-I GAG-POL POLYPROTEIN"/>
    <property type="match status" value="1"/>
</dbReference>
<evidence type="ECO:0000259" key="3">
    <source>
        <dbReference type="Pfam" id="PF00078"/>
    </source>
</evidence>
<feature type="compositionally biased region" description="Polar residues" evidence="1">
    <location>
        <begin position="461"/>
        <end position="474"/>
    </location>
</feature>
<reference evidence="4" key="1">
    <citation type="submission" date="2018-02" db="EMBL/GenBank/DDBJ databases">
        <authorList>
            <person name="Cohen D.B."/>
            <person name="Kent A.D."/>
        </authorList>
    </citation>
    <scope>NUCLEOTIDE SEQUENCE</scope>
</reference>
<protein>
    <recommendedName>
        <fullName evidence="3">Reverse transcriptase domain-containing protein</fullName>
    </recommendedName>
</protein>
<feature type="signal peptide" evidence="2">
    <location>
        <begin position="1"/>
        <end position="19"/>
    </location>
</feature>
<evidence type="ECO:0000256" key="2">
    <source>
        <dbReference type="SAM" id="SignalP"/>
    </source>
</evidence>
<feature type="domain" description="Reverse transcriptase" evidence="3">
    <location>
        <begin position="107"/>
        <end position="179"/>
    </location>
</feature>
<dbReference type="FunFam" id="3.30.70.270:FF:000003">
    <property type="entry name" value="Transposon Ty3-G Gag-Pol polyprotein"/>
    <property type="match status" value="1"/>
</dbReference>
<dbReference type="SUPFAM" id="SSF56672">
    <property type="entry name" value="DNA/RNA polymerases"/>
    <property type="match status" value="1"/>
</dbReference>
<proteinExistence type="predicted"/>
<dbReference type="InterPro" id="IPR043502">
    <property type="entry name" value="DNA/RNA_pol_sf"/>
</dbReference>
<dbReference type="Gene3D" id="3.30.70.270">
    <property type="match status" value="2"/>
</dbReference>
<dbReference type="PANTHER" id="PTHR24559:SF450">
    <property type="entry name" value="RNA-DIRECTED DNA POLYMERASE HOMOLOG"/>
    <property type="match status" value="1"/>
</dbReference>
<feature type="compositionally biased region" description="Basic and acidic residues" evidence="1">
    <location>
        <begin position="196"/>
        <end position="211"/>
    </location>
</feature>
<feature type="compositionally biased region" description="Basic and acidic residues" evidence="1">
    <location>
        <begin position="232"/>
        <end position="267"/>
    </location>
</feature>
<dbReference type="InterPro" id="IPR043128">
    <property type="entry name" value="Rev_trsase/Diguanyl_cyclase"/>
</dbReference>
<sequence>MMRFYVMLLKWMLAIYYWGDLGSMTEVPSMMVRRSSYSFTKDGQRYNLLPMKKTTLLTPKKDGSWRMCVDSRAINKITIKYRFPIPRLADMLDCLTSAKVFSKLDLRMMPFGLTNAPSTFMRVITQMLQLVLGICAMVYFDDILVYSKTLSAHVEHLKRVFELQREYDFYANTKKCVFGAKPGIYFRVGWNIKEKERKGEPEKKEEKERKRSGGQASGLSVPAVSHRGKIAIRKDEMNRGERERKPYQRGSGRTDRGAQRGGEEDRSTALSLNSHFLTLAWTRSLDLDHGAVSLSYLLAVCDGESMEIPGVGPRNLRKLVEKGIGGVAELKQSYKDKQRMEELLATPSSQLKPDSSGSISWAPDDAYSQVMGAEHSGRVRGVGFGPTPSNKTMTNKNLVGIRIQDDEERVRERQELHDVKNELVILKEKMRGYDTLKEQMAFMMQKMGQYSSHFPQDVGTPDQQSLHAQRSSGASHEIEH</sequence>